<dbReference type="Proteomes" id="UP000076482">
    <property type="component" value="Unassembled WGS sequence"/>
</dbReference>
<sequence length="257" mass="28536">MKKLIVGFFLVGTLLAGCQSEKTDSDSTSSSKKETESSVVETKSKTNVLSEQEYRPKLQGILYGFSDFADKYSITIEKSDIQMDNPEWTKKVGEVLYDLDVLSKEVHSIDTDSQYKEIHRILKEAFKGYDEGSFVLKDAVASKDVAKFKKGNQIMQDTVDIMDGIYPLIDNIVGSKKTNSTIPKTEQVPTPAPKQEPAAPKNEPSNKPPEPPATVNPGGSSADYDKYGNYKPANEMTQEEIKEELESMVKDHLGLPK</sequence>
<reference evidence="2 3" key="1">
    <citation type="submission" date="2015-09" db="EMBL/GenBank/DDBJ databases">
        <title>Bacillus cereus food isolates.</title>
        <authorList>
            <person name="Boekhorst J."/>
        </authorList>
    </citation>
    <scope>NUCLEOTIDE SEQUENCE [LARGE SCALE GENOMIC DNA]</scope>
    <source>
        <strain evidence="2 3">B4088</strain>
    </source>
</reference>
<gene>
    <name evidence="2" type="ORF">B4088_2773</name>
</gene>
<evidence type="ECO:0000313" key="2">
    <source>
        <dbReference type="EMBL" id="KZD66016.1"/>
    </source>
</evidence>
<dbReference type="RefSeq" id="WP_063261239.1">
    <property type="nucleotide sequence ID" value="NZ_LJKE01000045.1"/>
</dbReference>
<protein>
    <recommendedName>
        <fullName evidence="4">Lipoprotein</fullName>
    </recommendedName>
</protein>
<organism evidence="2 3">
    <name type="scientific">Bacillus cereus</name>
    <dbReference type="NCBI Taxonomy" id="1396"/>
    <lineage>
        <taxon>Bacteria</taxon>
        <taxon>Bacillati</taxon>
        <taxon>Bacillota</taxon>
        <taxon>Bacilli</taxon>
        <taxon>Bacillales</taxon>
        <taxon>Bacillaceae</taxon>
        <taxon>Bacillus</taxon>
        <taxon>Bacillus cereus group</taxon>
    </lineage>
</organism>
<evidence type="ECO:0000313" key="3">
    <source>
        <dbReference type="Proteomes" id="UP000076482"/>
    </source>
</evidence>
<evidence type="ECO:0008006" key="4">
    <source>
        <dbReference type="Google" id="ProtNLM"/>
    </source>
</evidence>
<feature type="region of interest" description="Disordered" evidence="1">
    <location>
        <begin position="20"/>
        <end position="45"/>
    </location>
</feature>
<dbReference type="PROSITE" id="PS51257">
    <property type="entry name" value="PROKAR_LIPOPROTEIN"/>
    <property type="match status" value="1"/>
</dbReference>
<proteinExistence type="predicted"/>
<feature type="compositionally biased region" description="Polar residues" evidence="1">
    <location>
        <begin position="176"/>
        <end position="188"/>
    </location>
</feature>
<feature type="compositionally biased region" description="Basic and acidic residues" evidence="1">
    <location>
        <begin position="21"/>
        <end position="36"/>
    </location>
</feature>
<dbReference type="EMBL" id="LJKE01000045">
    <property type="protein sequence ID" value="KZD66016.1"/>
    <property type="molecule type" value="Genomic_DNA"/>
</dbReference>
<evidence type="ECO:0000256" key="1">
    <source>
        <dbReference type="SAM" id="MobiDB-lite"/>
    </source>
</evidence>
<dbReference type="PATRIC" id="fig|1396.535.peg.1817"/>
<feature type="compositionally biased region" description="Basic and acidic residues" evidence="1">
    <location>
        <begin position="244"/>
        <end position="257"/>
    </location>
</feature>
<accession>A0A161T5G4</accession>
<feature type="region of interest" description="Disordered" evidence="1">
    <location>
        <begin position="176"/>
        <end position="257"/>
    </location>
</feature>
<comment type="caution">
    <text evidence="2">The sequence shown here is derived from an EMBL/GenBank/DDBJ whole genome shotgun (WGS) entry which is preliminary data.</text>
</comment>
<name>A0A161T5G4_BACCE</name>
<dbReference type="AlphaFoldDB" id="A0A161T5G4"/>